<proteinExistence type="predicted"/>
<gene>
    <name evidence="2" type="ORF">CIJ84_12475</name>
</gene>
<sequence length="109" mass="12416">MLIYLSRLSFGFLRRLPVVLQTEAAECGLACLVSVLGFHGFYTDLRHLRARFSLSLKGATLADLVRFANSMNLTARAVRLDLDELANLRVPCILHWDLNHFVVLHEVHR</sequence>
<dbReference type="AlphaFoldDB" id="A0AB37K6V5"/>
<keyword evidence="2" id="KW-0547">Nucleotide-binding</keyword>
<dbReference type="Gene3D" id="3.90.70.10">
    <property type="entry name" value="Cysteine proteinases"/>
    <property type="match status" value="1"/>
</dbReference>
<dbReference type="GO" id="GO:0005524">
    <property type="term" value="F:ATP binding"/>
    <property type="evidence" value="ECO:0007669"/>
    <property type="project" value="UniProtKB-KW"/>
</dbReference>
<feature type="non-terminal residue" evidence="2">
    <location>
        <position position="109"/>
    </location>
</feature>
<dbReference type="InterPro" id="IPR005074">
    <property type="entry name" value="Peptidase_C39"/>
</dbReference>
<evidence type="ECO:0000259" key="1">
    <source>
        <dbReference type="Pfam" id="PF03412"/>
    </source>
</evidence>
<feature type="domain" description="Peptidase C39" evidence="1">
    <location>
        <begin position="16"/>
        <end position="108"/>
    </location>
</feature>
<organism evidence="2 3">
    <name type="scientific">Neisseria meningitidis</name>
    <dbReference type="NCBI Taxonomy" id="487"/>
    <lineage>
        <taxon>Bacteria</taxon>
        <taxon>Pseudomonadati</taxon>
        <taxon>Pseudomonadota</taxon>
        <taxon>Betaproteobacteria</taxon>
        <taxon>Neisseriales</taxon>
        <taxon>Neisseriaceae</taxon>
        <taxon>Neisseria</taxon>
    </lineage>
</organism>
<dbReference type="EMBL" id="NVYQ01000215">
    <property type="protein sequence ID" value="RGB13020.1"/>
    <property type="molecule type" value="Genomic_DNA"/>
</dbReference>
<keyword evidence="2" id="KW-0067">ATP-binding</keyword>
<reference evidence="2 3" key="1">
    <citation type="submission" date="2017-08" db="EMBL/GenBank/DDBJ databases">
        <title>Meningococcal Conjunctivitis and Endemic Carriage at a Military Recruit Training Center.</title>
        <authorList>
            <person name="Bobb A.J."/>
            <person name="Galac M.R."/>
            <person name="Snesrud E."/>
            <person name="Clagett C.D."/>
        </authorList>
    </citation>
    <scope>NUCLEOTIDE SEQUENCE [LARGE SCALE GENOMIC DNA]</scope>
    <source>
        <strain evidence="2 3">MRSN431200</strain>
    </source>
</reference>
<comment type="caution">
    <text evidence="2">The sequence shown here is derived from an EMBL/GenBank/DDBJ whole genome shotgun (WGS) entry which is preliminary data.</text>
</comment>
<dbReference type="GO" id="GO:0008233">
    <property type="term" value="F:peptidase activity"/>
    <property type="evidence" value="ECO:0007669"/>
    <property type="project" value="InterPro"/>
</dbReference>
<name>A0AB37K6V5_NEIME</name>
<dbReference type="Pfam" id="PF03412">
    <property type="entry name" value="Peptidase_C39"/>
    <property type="match status" value="1"/>
</dbReference>
<dbReference type="GO" id="GO:0016020">
    <property type="term" value="C:membrane"/>
    <property type="evidence" value="ECO:0007669"/>
    <property type="project" value="InterPro"/>
</dbReference>
<dbReference type="RefSeq" id="WP_238691589.1">
    <property type="nucleotide sequence ID" value="NZ_NVYQ01000215.1"/>
</dbReference>
<dbReference type="GO" id="GO:0006508">
    <property type="term" value="P:proteolysis"/>
    <property type="evidence" value="ECO:0007669"/>
    <property type="project" value="InterPro"/>
</dbReference>
<protein>
    <submittedName>
        <fullName evidence="2">ABC transporter ATP-binding protein</fullName>
    </submittedName>
</protein>
<evidence type="ECO:0000313" key="3">
    <source>
        <dbReference type="Proteomes" id="UP000260504"/>
    </source>
</evidence>
<accession>A0AB37K6V5</accession>
<dbReference type="Proteomes" id="UP000260504">
    <property type="component" value="Unassembled WGS sequence"/>
</dbReference>
<evidence type="ECO:0000313" key="2">
    <source>
        <dbReference type="EMBL" id="RGB13020.1"/>
    </source>
</evidence>